<dbReference type="AlphaFoldDB" id="A0A323TLI6"/>
<evidence type="ECO:0000313" key="5">
    <source>
        <dbReference type="Proteomes" id="UP000248214"/>
    </source>
</evidence>
<dbReference type="InterPro" id="IPR001466">
    <property type="entry name" value="Beta-lactam-related"/>
</dbReference>
<gene>
    <name evidence="4" type="ORF">CR194_09610</name>
</gene>
<evidence type="ECO:0000256" key="1">
    <source>
        <dbReference type="ARBA" id="ARBA00004370"/>
    </source>
</evidence>
<keyword evidence="5" id="KW-1185">Reference proteome</keyword>
<accession>A0A323TLI6</accession>
<dbReference type="SUPFAM" id="SSF56601">
    <property type="entry name" value="beta-lactamase/transpeptidase-like"/>
    <property type="match status" value="1"/>
</dbReference>
<dbReference type="EMBL" id="PDOD01000002">
    <property type="protein sequence ID" value="PYZ93423.1"/>
    <property type="molecule type" value="Genomic_DNA"/>
</dbReference>
<dbReference type="Gene3D" id="3.40.710.10">
    <property type="entry name" value="DD-peptidase/beta-lactamase superfamily"/>
    <property type="match status" value="1"/>
</dbReference>
<proteinExistence type="predicted"/>
<dbReference type="Proteomes" id="UP000248214">
    <property type="component" value="Unassembled WGS sequence"/>
</dbReference>
<dbReference type="Pfam" id="PF00144">
    <property type="entry name" value="Beta-lactamase"/>
    <property type="match status" value="1"/>
</dbReference>
<dbReference type="InterPro" id="IPR012338">
    <property type="entry name" value="Beta-lactam/transpept-like"/>
</dbReference>
<evidence type="ECO:0000259" key="3">
    <source>
        <dbReference type="Pfam" id="PF00144"/>
    </source>
</evidence>
<comment type="subcellular location">
    <subcellularLocation>
        <location evidence="1">Membrane</location>
    </subcellularLocation>
</comment>
<organism evidence="4 5">
    <name type="scientific">Salipaludibacillus keqinensis</name>
    <dbReference type="NCBI Taxonomy" id="2045207"/>
    <lineage>
        <taxon>Bacteria</taxon>
        <taxon>Bacillati</taxon>
        <taxon>Bacillota</taxon>
        <taxon>Bacilli</taxon>
        <taxon>Bacillales</taxon>
        <taxon>Bacillaceae</taxon>
    </lineage>
</organism>
<sequence length="381" mass="44553">MWRLTLNKIDKRCEELDILFDYLERNRLFSGVVLLSEDGKAFYKRAVGKLSTKRNSHNAIFEIASVSKSFTAMAVMMLIEDKKMTLEDEITTFFPSLPYAGITIKNLLNHTSGLPDYMEWFEEEENWDHNKIATNRDIIHFLVEQKPKLLFEVNEKWEYCNTGYVLLAEIIQLVSNIPYEDYLYKNIFTPLNMKNTSTHSQFLDSKLEKYVTGFIYDWEKDVYFLPNELEEHKYVYFFDGVKGDGGIKSTVDDLLIWEQSIYNNQLISNEAIESMLKPALVNGETTDYCPGLHRDYGAYGFGWKLENHPEYKGMVLHDGYWAGYSSVLISYKDYNKSLIMLNNLDFMNEKLKKVPHNLALALESVLFNKEVDLEEFKLLTK</sequence>
<dbReference type="PANTHER" id="PTHR46825">
    <property type="entry name" value="D-ALANYL-D-ALANINE-CARBOXYPEPTIDASE/ENDOPEPTIDASE AMPH"/>
    <property type="match status" value="1"/>
</dbReference>
<keyword evidence="2" id="KW-0472">Membrane</keyword>
<dbReference type="PANTHER" id="PTHR46825:SF11">
    <property type="entry name" value="PENICILLIN-BINDING PROTEIN 4"/>
    <property type="match status" value="1"/>
</dbReference>
<protein>
    <submittedName>
        <fullName evidence="4">Penicillin-binding protein</fullName>
    </submittedName>
</protein>
<comment type="caution">
    <text evidence="4">The sequence shown here is derived from an EMBL/GenBank/DDBJ whole genome shotgun (WGS) entry which is preliminary data.</text>
</comment>
<name>A0A323TLI6_9BACI</name>
<dbReference type="GO" id="GO:0016020">
    <property type="term" value="C:membrane"/>
    <property type="evidence" value="ECO:0007669"/>
    <property type="project" value="UniProtKB-SubCell"/>
</dbReference>
<evidence type="ECO:0000313" key="4">
    <source>
        <dbReference type="EMBL" id="PYZ93423.1"/>
    </source>
</evidence>
<reference evidence="4 5" key="1">
    <citation type="submission" date="2017-10" db="EMBL/GenBank/DDBJ databases">
        <title>Bacillus sp. nov., a halophilic bacterium isolated from a Keqin Lake.</title>
        <authorList>
            <person name="Wang H."/>
        </authorList>
    </citation>
    <scope>NUCLEOTIDE SEQUENCE [LARGE SCALE GENOMIC DNA]</scope>
    <source>
        <strain evidence="4 5">KQ-12</strain>
    </source>
</reference>
<dbReference type="InterPro" id="IPR050491">
    <property type="entry name" value="AmpC-like"/>
</dbReference>
<evidence type="ECO:0000256" key="2">
    <source>
        <dbReference type="ARBA" id="ARBA00023136"/>
    </source>
</evidence>
<feature type="domain" description="Beta-lactamase-related" evidence="3">
    <location>
        <begin position="22"/>
        <end position="362"/>
    </location>
</feature>